<dbReference type="InterPro" id="IPR008271">
    <property type="entry name" value="Ser/Thr_kinase_AS"/>
</dbReference>
<comment type="catalytic activity">
    <reaction evidence="8">
        <text>L-threonyl-[protein] + ATP = O-phospho-L-threonyl-[protein] + ADP + H(+)</text>
        <dbReference type="Rhea" id="RHEA:46608"/>
        <dbReference type="Rhea" id="RHEA-COMP:11060"/>
        <dbReference type="Rhea" id="RHEA-COMP:11605"/>
        <dbReference type="ChEBI" id="CHEBI:15378"/>
        <dbReference type="ChEBI" id="CHEBI:30013"/>
        <dbReference type="ChEBI" id="CHEBI:30616"/>
        <dbReference type="ChEBI" id="CHEBI:61977"/>
        <dbReference type="ChEBI" id="CHEBI:456216"/>
        <dbReference type="EC" id="2.7.11.1"/>
    </reaction>
</comment>
<dbReference type="PROSITE" id="PS00108">
    <property type="entry name" value="PROTEIN_KINASE_ST"/>
    <property type="match status" value="1"/>
</dbReference>
<dbReference type="InterPro" id="IPR018627">
    <property type="entry name" value="ELP6"/>
</dbReference>
<protein>
    <recommendedName>
        <fullName evidence="2">non-specific serine/threonine protein kinase</fullName>
        <ecNumber evidence="2">2.7.11.1</ecNumber>
    </recommendedName>
</protein>
<evidence type="ECO:0000256" key="2">
    <source>
        <dbReference type="ARBA" id="ARBA00012513"/>
    </source>
</evidence>
<keyword evidence="6 12" id="KW-0418">Kinase</keyword>
<dbReference type="Pfam" id="PF00069">
    <property type="entry name" value="Pkinase"/>
    <property type="match status" value="1"/>
</dbReference>
<dbReference type="InterPro" id="IPR011009">
    <property type="entry name" value="Kinase-like_dom_sf"/>
</dbReference>
<dbReference type="GO" id="GO:0002098">
    <property type="term" value="P:tRNA wobble uridine modification"/>
    <property type="evidence" value="ECO:0007669"/>
    <property type="project" value="InterPro"/>
</dbReference>
<dbReference type="AlphaFoldDB" id="A0A8S9U160"/>
<evidence type="ECO:0000256" key="3">
    <source>
        <dbReference type="ARBA" id="ARBA00022527"/>
    </source>
</evidence>
<dbReference type="PRINTS" id="PR00109">
    <property type="entry name" value="TYRKINASE"/>
</dbReference>
<evidence type="ECO:0000256" key="5">
    <source>
        <dbReference type="ARBA" id="ARBA00022741"/>
    </source>
</evidence>
<gene>
    <name evidence="12" type="ORF">GN958_ATG16143</name>
</gene>
<evidence type="ECO:0000256" key="4">
    <source>
        <dbReference type="ARBA" id="ARBA00022679"/>
    </source>
</evidence>
<dbReference type="CDD" id="cd19495">
    <property type="entry name" value="Elp6"/>
    <property type="match status" value="1"/>
</dbReference>
<dbReference type="GO" id="GO:0033588">
    <property type="term" value="C:elongator holoenzyme complex"/>
    <property type="evidence" value="ECO:0007669"/>
    <property type="project" value="InterPro"/>
</dbReference>
<evidence type="ECO:0000256" key="9">
    <source>
        <dbReference type="ARBA" id="ARBA00048679"/>
    </source>
</evidence>
<feature type="domain" description="Protein kinase" evidence="11">
    <location>
        <begin position="384"/>
        <end position="652"/>
    </location>
</feature>
<dbReference type="EMBL" id="JAACNO010002257">
    <property type="protein sequence ID" value="KAF4134671.1"/>
    <property type="molecule type" value="Genomic_DNA"/>
</dbReference>
<dbReference type="InterPro" id="IPR001245">
    <property type="entry name" value="Ser-Thr/Tyr_kinase_cat_dom"/>
</dbReference>
<keyword evidence="4" id="KW-0808">Transferase</keyword>
<dbReference type="InterPro" id="IPR000719">
    <property type="entry name" value="Prot_kinase_dom"/>
</dbReference>
<name>A0A8S9U160_PHYIN</name>
<dbReference type="PANTHER" id="PTHR44899">
    <property type="entry name" value="CAMK FAMILY PROTEIN KINASE"/>
    <property type="match status" value="1"/>
</dbReference>
<dbReference type="InterPro" id="IPR027417">
    <property type="entry name" value="P-loop_NTPase"/>
</dbReference>
<dbReference type="InterPro" id="IPR056009">
    <property type="entry name" value="DUF7587"/>
</dbReference>
<comment type="catalytic activity">
    <reaction evidence="9">
        <text>L-seryl-[protein] + ATP = O-phospho-L-seryl-[protein] + ADP + H(+)</text>
        <dbReference type="Rhea" id="RHEA:17989"/>
        <dbReference type="Rhea" id="RHEA-COMP:9863"/>
        <dbReference type="Rhea" id="RHEA-COMP:11604"/>
        <dbReference type="ChEBI" id="CHEBI:15378"/>
        <dbReference type="ChEBI" id="CHEBI:29999"/>
        <dbReference type="ChEBI" id="CHEBI:30616"/>
        <dbReference type="ChEBI" id="CHEBI:83421"/>
        <dbReference type="ChEBI" id="CHEBI:456216"/>
        <dbReference type="EC" id="2.7.11.1"/>
    </reaction>
</comment>
<dbReference type="GO" id="GO:0005524">
    <property type="term" value="F:ATP binding"/>
    <property type="evidence" value="ECO:0007669"/>
    <property type="project" value="UniProtKB-KW"/>
</dbReference>
<dbReference type="Pfam" id="PF24494">
    <property type="entry name" value="DUF7587"/>
    <property type="match status" value="1"/>
</dbReference>
<keyword evidence="7" id="KW-0067">ATP-binding</keyword>
<keyword evidence="5" id="KW-0547">Nucleotide-binding</keyword>
<evidence type="ECO:0000256" key="1">
    <source>
        <dbReference type="ARBA" id="ARBA00008171"/>
    </source>
</evidence>
<comment type="caution">
    <text evidence="12">The sequence shown here is derived from an EMBL/GenBank/DDBJ whole genome shotgun (WGS) entry which is preliminary data.</text>
</comment>
<dbReference type="PANTHER" id="PTHR44899:SF3">
    <property type="entry name" value="SERINE_THREONINE-PROTEIN KINASE NEK1"/>
    <property type="match status" value="1"/>
</dbReference>
<evidence type="ECO:0000256" key="10">
    <source>
        <dbReference type="SAM" id="MobiDB-lite"/>
    </source>
</evidence>
<evidence type="ECO:0000313" key="13">
    <source>
        <dbReference type="Proteomes" id="UP000704712"/>
    </source>
</evidence>
<evidence type="ECO:0000256" key="7">
    <source>
        <dbReference type="ARBA" id="ARBA00022840"/>
    </source>
</evidence>
<evidence type="ECO:0000313" key="12">
    <source>
        <dbReference type="EMBL" id="KAF4134671.1"/>
    </source>
</evidence>
<dbReference type="Gene3D" id="1.10.510.10">
    <property type="entry name" value="Transferase(Phosphotransferase) domain 1"/>
    <property type="match status" value="1"/>
</dbReference>
<organism evidence="12 13">
    <name type="scientific">Phytophthora infestans</name>
    <name type="common">Potato late blight agent</name>
    <name type="synonym">Botrytis infestans</name>
    <dbReference type="NCBI Taxonomy" id="4787"/>
    <lineage>
        <taxon>Eukaryota</taxon>
        <taxon>Sar</taxon>
        <taxon>Stramenopiles</taxon>
        <taxon>Oomycota</taxon>
        <taxon>Peronosporomycetes</taxon>
        <taxon>Peronosporales</taxon>
        <taxon>Peronosporaceae</taxon>
        <taxon>Phytophthora</taxon>
    </lineage>
</organism>
<dbReference type="EC" id="2.7.11.1" evidence="2"/>
<dbReference type="Proteomes" id="UP000704712">
    <property type="component" value="Unassembled WGS sequence"/>
</dbReference>
<reference evidence="12" key="1">
    <citation type="submission" date="2020-03" db="EMBL/GenBank/DDBJ databases">
        <title>Hybrid Assembly of Korean Phytophthora infestans isolates.</title>
        <authorList>
            <person name="Prokchorchik M."/>
            <person name="Lee Y."/>
            <person name="Seo J."/>
            <person name="Cho J.-H."/>
            <person name="Park Y.-E."/>
            <person name="Jang D.-C."/>
            <person name="Im J.-S."/>
            <person name="Choi J.-G."/>
            <person name="Park H.-J."/>
            <person name="Lee G.-B."/>
            <person name="Lee Y.-G."/>
            <person name="Hong S.-Y."/>
            <person name="Cho K."/>
            <person name="Sohn K.H."/>
        </authorList>
    </citation>
    <scope>NUCLEOTIDE SEQUENCE</scope>
    <source>
        <strain evidence="12">KR_2_A2</strain>
    </source>
</reference>
<proteinExistence type="inferred from homology"/>
<evidence type="ECO:0000256" key="6">
    <source>
        <dbReference type="ARBA" id="ARBA00022777"/>
    </source>
</evidence>
<accession>A0A8S9U160</accession>
<feature type="region of interest" description="Disordered" evidence="10">
    <location>
        <begin position="715"/>
        <end position="782"/>
    </location>
</feature>
<keyword evidence="3" id="KW-0723">Serine/threonine-protein kinase</keyword>
<dbReference type="PROSITE" id="PS50011">
    <property type="entry name" value="PROTEIN_KINASE_DOM"/>
    <property type="match status" value="1"/>
</dbReference>
<dbReference type="Gene3D" id="3.40.50.300">
    <property type="entry name" value="P-loop containing nucleotide triphosphate hydrolases"/>
    <property type="match status" value="1"/>
</dbReference>
<dbReference type="SMART" id="SM00220">
    <property type="entry name" value="S_TKc"/>
    <property type="match status" value="1"/>
</dbReference>
<dbReference type="GO" id="GO:0004674">
    <property type="term" value="F:protein serine/threonine kinase activity"/>
    <property type="evidence" value="ECO:0007669"/>
    <property type="project" value="UniProtKB-KW"/>
</dbReference>
<dbReference type="SUPFAM" id="SSF56112">
    <property type="entry name" value="Protein kinase-like (PK-like)"/>
    <property type="match status" value="1"/>
</dbReference>
<comment type="similarity">
    <text evidence="1">Belongs to the protein kinase superfamily. TKL Ser/Thr protein kinase family. ROCO subfamily.</text>
</comment>
<dbReference type="InterPro" id="IPR051131">
    <property type="entry name" value="NEK_Ser/Thr_kinase_NIMA"/>
</dbReference>
<evidence type="ECO:0000259" key="11">
    <source>
        <dbReference type="PROSITE" id="PS50011"/>
    </source>
</evidence>
<sequence>MTMSAKTFRIANRYECAENEIPRVLYRVLYMSLTARKDPDFTSRTQFKRAVEDHLDWSNPEPSPFVSTFASHRHAMHWAARRAERGDHVEILEIDAFQLGFIFCVWDLVKYENVNTVQPEHSNTFRMAEALYHLGDSLTWTPTSAPRGQLVVLEDCVEAGGAFLVHHFTSLFLKAGHRVCFVASANTPEHYAAVGRKLGANFAASQSKKQLQVLDWTSMETDSTKAEWTTLFEYLRSFSNEENGAVSIVVDDVSALKWRLGGAAVLDFVRCCKTLTHPKNGATNVVLLTHADTDVPASRPLSLALADMATVVLATKPLSTGYSKDIHGTLSVHRQSQGFSASAVDEDPTAIPYKILEGIKISFKLHFSSSMATLDLPTKSRDGYKQLAHIGRGTYGDVFLCEHVESEDHVCVKEMDLTFLLSAERMRCLTEVELLYQLPEHPNIVGFREAFWVQSPEGNQQVLALVLEHADGGDLEQYLRLSQVKEEDVRRIFLQLVQGVSHLHRNRVIHRDLKSSNVFLFKSGRVVLGDFGTSKLLQTTEPDQALEAQGLTSTVVGSPLYMSPELLEDESHGFATDIWSLGCVLYEMLSGGKAAFNAPSYPAVVFRITQGDYDPLDTGLVSLEVRDLVARMLQKDPKSRINITEVHQSPWLMVLTSTELRKIDSPLHQQSTQGVVTASNCQETIAGQQIPATSIVQSTQTSVLPPPAPIVNKIVEVSPPPAPQTRKAKASVWQTNNSRRKRKEADRFRNQVASPLIRLDEQPPPPPMLPSRANFSTGSTKPLKLHHLDHRNLPRQRTPDLEIRGVHITGTARRHHSALSAPEV</sequence>
<dbReference type="Pfam" id="PF09807">
    <property type="entry name" value="ELP6"/>
    <property type="match status" value="1"/>
</dbReference>
<evidence type="ECO:0000256" key="8">
    <source>
        <dbReference type="ARBA" id="ARBA00047899"/>
    </source>
</evidence>